<organism evidence="1">
    <name type="scientific">viral metagenome</name>
    <dbReference type="NCBI Taxonomy" id="1070528"/>
    <lineage>
        <taxon>unclassified sequences</taxon>
        <taxon>metagenomes</taxon>
        <taxon>organismal metagenomes</taxon>
    </lineage>
</organism>
<sequence>MENNLENMSKVFKPEEIMSIAKVKDLYKFLPFKVGGVTFRFDDTETGVVRASRQGSVMSYANTPAVQLVTRGYDPRDMRKLAEETIDRNYDEGLRAWEGEWDDVLEPRGASNWWYMLEMMSIMGPEGSPLKKGPIPYDWDLYYEAVDVVIDRMKSAIGGVIQPKHIAPSTPLSTATSLRMAHVAQNSAGEPFFSDSKVAKTSKATNLKSAVGLASKFSQPGEKSLPLYPFLAFARFDRKGPWPYYLDTDEARAYGKLALKWRMIAAQNFTLQLMDGAVTQALQEAVSASAIPEIDCRDPARLSDHFEDGARLVKELGNSGFSIGSDQSAWDLFTNPQSWYGAFLVYKALFPEEANVLFVETDKFLKVESPALERFNDLEIGKSVNAEFTYIAENGAPRPVETRVTRLGIDMDTYLRRVFASASGTGAALGQIKADGYKTVIDTPRHGKFQCGFGQRSGNFGTFMTNC</sequence>
<evidence type="ECO:0000313" key="1">
    <source>
        <dbReference type="EMBL" id="GBH21705.1"/>
    </source>
</evidence>
<dbReference type="AlphaFoldDB" id="A0A2V0RHY6"/>
<accession>A0A2V0RHY6</accession>
<proteinExistence type="predicted"/>
<name>A0A2V0RHY6_9ZZZZ</name>
<dbReference type="EMBL" id="BDQA01000264">
    <property type="protein sequence ID" value="GBH21705.1"/>
    <property type="molecule type" value="Genomic_RNA"/>
</dbReference>
<comment type="caution">
    <text evidence="1">The sequence shown here is derived from an EMBL/GenBank/DDBJ whole genome shotgun (WGS) entry which is preliminary data.</text>
</comment>
<reference evidence="1" key="1">
    <citation type="submission" date="2017-04" db="EMBL/GenBank/DDBJ databases">
        <title>Unveiling RNA virosphere associated with marine microorganisms.</title>
        <authorList>
            <person name="Urayama S."/>
            <person name="Takaki Y."/>
            <person name="Nishi S."/>
            <person name="Yoshida Y."/>
            <person name="Deguchi S."/>
            <person name="Takai K."/>
            <person name="Nunoura T."/>
        </authorList>
    </citation>
    <scope>NUCLEOTIDE SEQUENCE</scope>
</reference>
<protein>
    <submittedName>
        <fullName evidence="1">Uncharacterized protein</fullName>
    </submittedName>
</protein>